<evidence type="ECO:0000259" key="1">
    <source>
        <dbReference type="Pfam" id="PF01272"/>
    </source>
</evidence>
<dbReference type="InterPro" id="IPR001437">
    <property type="entry name" value="Tscrpt_elong_fac_GreA/B_C"/>
</dbReference>
<reference evidence="3 4" key="1">
    <citation type="submission" date="2023-07" db="EMBL/GenBank/DDBJ databases">
        <title>Sorghum-associated microbial communities from plants grown in Nebraska, USA.</title>
        <authorList>
            <person name="Schachtman D."/>
        </authorList>
    </citation>
    <scope>NUCLEOTIDE SEQUENCE [LARGE SCALE GENOMIC DNA]</scope>
    <source>
        <strain evidence="3 4">DS2154</strain>
    </source>
</reference>
<dbReference type="Pfam" id="PF14760">
    <property type="entry name" value="Rnk_N"/>
    <property type="match status" value="1"/>
</dbReference>
<proteinExistence type="predicted"/>
<feature type="domain" description="Transcription elongation factor GreA/GreB C-terminal" evidence="1">
    <location>
        <begin position="60"/>
        <end position="133"/>
    </location>
</feature>
<dbReference type="InterPro" id="IPR018151">
    <property type="entry name" value="TF_GreA/GreB_CS"/>
</dbReference>
<comment type="caution">
    <text evidence="3">The sequence shown here is derived from an EMBL/GenBank/DDBJ whole genome shotgun (WGS) entry which is preliminary data.</text>
</comment>
<dbReference type="InterPro" id="IPR036953">
    <property type="entry name" value="GreA/GreB_C_sf"/>
</dbReference>
<keyword evidence="4" id="KW-1185">Reference proteome</keyword>
<dbReference type="PROSITE" id="PS00830">
    <property type="entry name" value="GREAB_2"/>
    <property type="match status" value="1"/>
</dbReference>
<evidence type="ECO:0000313" key="3">
    <source>
        <dbReference type="EMBL" id="MDR6531561.1"/>
    </source>
</evidence>
<dbReference type="GO" id="GO:0016301">
    <property type="term" value="F:kinase activity"/>
    <property type="evidence" value="ECO:0007669"/>
    <property type="project" value="UniProtKB-KW"/>
</dbReference>
<evidence type="ECO:0000313" key="4">
    <source>
        <dbReference type="Proteomes" id="UP001262754"/>
    </source>
</evidence>
<organism evidence="3 4">
    <name type="scientific">Caulobacter rhizosphaerae</name>
    <dbReference type="NCBI Taxonomy" id="2010972"/>
    <lineage>
        <taxon>Bacteria</taxon>
        <taxon>Pseudomonadati</taxon>
        <taxon>Pseudomonadota</taxon>
        <taxon>Alphaproteobacteria</taxon>
        <taxon>Caulobacterales</taxon>
        <taxon>Caulobacteraceae</taxon>
        <taxon>Caulobacter</taxon>
    </lineage>
</organism>
<keyword evidence="3" id="KW-0808">Transferase</keyword>
<keyword evidence="3" id="KW-0418">Kinase</keyword>
<dbReference type="Gene3D" id="3.10.50.30">
    <property type="entry name" value="Transcription elongation factor, GreA/GreB, C-terminal domain"/>
    <property type="match status" value="1"/>
</dbReference>
<dbReference type="Proteomes" id="UP001262754">
    <property type="component" value="Unassembled WGS sequence"/>
</dbReference>
<dbReference type="PANTHER" id="PTHR30437:SF5">
    <property type="entry name" value="REGULATOR OF NUCLEOSIDE DIPHOSPHATE KINASE"/>
    <property type="match status" value="1"/>
</dbReference>
<dbReference type="InterPro" id="IPR023459">
    <property type="entry name" value="Tscrpt_elong_fac_GreA/B_fam"/>
</dbReference>
<dbReference type="RefSeq" id="WP_056761972.1">
    <property type="nucleotide sequence ID" value="NZ_JAVDRL010000006.1"/>
</dbReference>
<feature type="domain" description="Regulator of nucleoside diphosphate kinase N-terminal" evidence="2">
    <location>
        <begin position="13"/>
        <end position="52"/>
    </location>
</feature>
<name>A0ABU1MZE8_9CAUL</name>
<gene>
    <name evidence="3" type="ORF">J2800_002308</name>
</gene>
<dbReference type="PANTHER" id="PTHR30437">
    <property type="entry name" value="TRANSCRIPTION ELONGATION FACTOR GREA"/>
    <property type="match status" value="1"/>
</dbReference>
<accession>A0ABU1MZE8</accession>
<protein>
    <submittedName>
        <fullName evidence="3">Regulator of nucleoside diphosphate kinase</fullName>
    </submittedName>
</protein>
<dbReference type="EMBL" id="JAVDRL010000006">
    <property type="protein sequence ID" value="MDR6531561.1"/>
    <property type="molecule type" value="Genomic_DNA"/>
</dbReference>
<sequence length="134" mass="14151">MFSTQTQSTQALPAVYVTEADFEILSNLADAAAGRAPGGRVLAGEMARAVIVEPGEAPRPFVRIGSRVAFQDLSNDQTRIVHVSLPRDASIDDARISVLSPVGAALIGLTAGEAFHWTDPEGRARGVRVLAVQD</sequence>
<dbReference type="InterPro" id="IPR029462">
    <property type="entry name" value="Rnk_N"/>
</dbReference>
<dbReference type="SUPFAM" id="SSF54534">
    <property type="entry name" value="FKBP-like"/>
    <property type="match status" value="1"/>
</dbReference>
<dbReference type="Pfam" id="PF01272">
    <property type="entry name" value="GreA_GreB"/>
    <property type="match status" value="1"/>
</dbReference>
<evidence type="ECO:0000259" key="2">
    <source>
        <dbReference type="Pfam" id="PF14760"/>
    </source>
</evidence>